<name>A0ABN3DM16_9ACTN</name>
<comment type="caution">
    <text evidence="1">The sequence shown here is derived from an EMBL/GenBank/DDBJ whole genome shotgun (WGS) entry which is preliminary data.</text>
</comment>
<keyword evidence="2" id="KW-1185">Reference proteome</keyword>
<organism evidence="1 2">
    <name type="scientific">Streptomyces indiaensis</name>
    <dbReference type="NCBI Taxonomy" id="284033"/>
    <lineage>
        <taxon>Bacteria</taxon>
        <taxon>Bacillati</taxon>
        <taxon>Actinomycetota</taxon>
        <taxon>Actinomycetes</taxon>
        <taxon>Kitasatosporales</taxon>
        <taxon>Streptomycetaceae</taxon>
        <taxon>Streptomyces</taxon>
    </lineage>
</organism>
<accession>A0ABN3DM16</accession>
<sequence>MGNTAVWTDCKGNGSHSWVKLKYVCWTPWGENYHETPWVPVGPTERTKISEECTFEALDAYSTSRAR</sequence>
<dbReference type="EMBL" id="BAAART010000070">
    <property type="protein sequence ID" value="GAA2236095.1"/>
    <property type="molecule type" value="Genomic_DNA"/>
</dbReference>
<proteinExistence type="predicted"/>
<reference evidence="1 2" key="1">
    <citation type="journal article" date="2019" name="Int. J. Syst. Evol. Microbiol.">
        <title>The Global Catalogue of Microorganisms (GCM) 10K type strain sequencing project: providing services to taxonomists for standard genome sequencing and annotation.</title>
        <authorList>
            <consortium name="The Broad Institute Genomics Platform"/>
            <consortium name="The Broad Institute Genome Sequencing Center for Infectious Disease"/>
            <person name="Wu L."/>
            <person name="Ma J."/>
        </authorList>
    </citation>
    <scope>NUCLEOTIDE SEQUENCE [LARGE SCALE GENOMIC DNA]</scope>
    <source>
        <strain evidence="1 2">JCM 3053</strain>
    </source>
</reference>
<evidence type="ECO:0000313" key="2">
    <source>
        <dbReference type="Proteomes" id="UP001501474"/>
    </source>
</evidence>
<evidence type="ECO:0000313" key="1">
    <source>
        <dbReference type="EMBL" id="GAA2236095.1"/>
    </source>
</evidence>
<gene>
    <name evidence="1" type="ORF">GCM10010104_33610</name>
</gene>
<dbReference type="Proteomes" id="UP001501474">
    <property type="component" value="Unassembled WGS sequence"/>
</dbReference>
<protein>
    <submittedName>
        <fullName evidence="1">Uncharacterized protein</fullName>
    </submittedName>
</protein>